<dbReference type="GO" id="GO:0016706">
    <property type="term" value="F:2-oxoglutarate-dependent dioxygenase activity"/>
    <property type="evidence" value="ECO:0007669"/>
    <property type="project" value="InterPro"/>
</dbReference>
<dbReference type="Pfam" id="PF09004">
    <property type="entry name" value="ALKBH8_N"/>
    <property type="match status" value="1"/>
</dbReference>
<keyword evidence="4" id="KW-0695">RNA-directed DNA polymerase</keyword>
<evidence type="ECO:0000259" key="3">
    <source>
        <dbReference type="PROSITE" id="PS50878"/>
    </source>
</evidence>
<dbReference type="Gene3D" id="3.60.10.10">
    <property type="entry name" value="Endonuclease/exonuclease/phosphatase"/>
    <property type="match status" value="1"/>
</dbReference>
<sequence>MDFIWTLWTFMLLLFVLDYLPTASYGYTLPDNQRIIYSRDFLLQLQLHSHQAPAIDKLPEELQRKHSTDRTDTLHNNRKKVTRRGRKKGGIKARLRRGESKYRALPSVILANVRSLRNKTDELQANVFHMYEYRTASILAFTETWLTGSDNSDSMYIDGFGPPVRLDRDTELTGKHHGGGVCLYINPRWCKTVVVREELCNPDIELLAVSLHPFYLPREFPQLFFILVYIHPRANATTATDHIKNVLDRLEQRSPDAPKFIMGDFNHCSIDKSFKGFYQYVNCTTRLGKTLDKCYGSVPDAYRAVSLPPLGSADHSTILLAPAYTPVVKRTERVNKDIKQWTPDSIDRLQGCFETTDWNTLTSCSTNISEQADTVAAYINFCVDNIIPSKKVTIFPNNKPWVTKDLKNILNKKKRIFFTGSEAEKKEVNREVKRAIKIAKLKYKNKVEQTFEKGNLRAAWQGIKNMAAVNSVSTSRKPIQVAGRSSTSLPNDLNSFHTRFEKDNSTQLESIISTLRPDDSGLIINTSEVVRALKRTKKNTAPGPDNICGRTLWHCAEQLGGVFQHLFQGSLTSSTVPAMWKNSTVIPIPKKGTTKVLNDLRPVALTSLVMKAMERIIKEHITMATGSMMDPLQFAYRAGRGVDGAKIFILNTIHQHLEIPKTTVRLLFADFSSAFNTMQPHILAEKLITRFHLNHQLTLWIIDFLTNRSQRVLVNHTLSDTLFTSTGSPQGCVLSPLLFILYTDNCRSTQPNCHFVKFADDTVLLSLLPSHIQHHSSALQDFILWCEKSCLELNISKTKDMIVTFSPKQRQLAEAVTTIIQQEPVEIVEVYKYLGTAFDNLLRFSSNTEEILKKCHQRQYLLRKLKSFGINKAILTTFYYAFIENVITFSFTSWFHSITLQNRNRLLSVVKVCSKIIEQPVRTLTTLCDQQTIKIAHRIIQDPAHILSSEFEWLPSGRRLRCPGCRTQRRKASFVPRAVRLLNDS</sequence>
<dbReference type="EMBL" id="JAOPHQ010005626">
    <property type="protein sequence ID" value="KAK0134781.1"/>
    <property type="molecule type" value="Genomic_DNA"/>
</dbReference>
<name>A0AA47NQQ7_MERPO</name>
<evidence type="ECO:0000256" key="1">
    <source>
        <dbReference type="SAM" id="MobiDB-lite"/>
    </source>
</evidence>
<dbReference type="InterPro" id="IPR036691">
    <property type="entry name" value="Endo/exonu/phosph_ase_sf"/>
</dbReference>
<comment type="caution">
    <text evidence="4">The sequence shown here is derived from an EMBL/GenBank/DDBJ whole genome shotgun (WGS) entry which is preliminary data.</text>
</comment>
<evidence type="ECO:0000313" key="4">
    <source>
        <dbReference type="EMBL" id="KAK0134781.1"/>
    </source>
</evidence>
<dbReference type="PANTHER" id="PTHR47510:SF3">
    <property type="entry name" value="ENDO_EXONUCLEASE_PHOSPHATASE DOMAIN-CONTAINING PROTEIN"/>
    <property type="match status" value="1"/>
</dbReference>
<organism evidence="4 5">
    <name type="scientific">Merluccius polli</name>
    <name type="common">Benguela hake</name>
    <name type="synonym">Merluccius cadenati</name>
    <dbReference type="NCBI Taxonomy" id="89951"/>
    <lineage>
        <taxon>Eukaryota</taxon>
        <taxon>Metazoa</taxon>
        <taxon>Chordata</taxon>
        <taxon>Craniata</taxon>
        <taxon>Vertebrata</taxon>
        <taxon>Euteleostomi</taxon>
        <taxon>Actinopterygii</taxon>
        <taxon>Neopterygii</taxon>
        <taxon>Teleostei</taxon>
        <taxon>Neoteleostei</taxon>
        <taxon>Acanthomorphata</taxon>
        <taxon>Zeiogadaria</taxon>
        <taxon>Gadariae</taxon>
        <taxon>Gadiformes</taxon>
        <taxon>Gadoidei</taxon>
        <taxon>Merlucciidae</taxon>
        <taxon>Merluccius</taxon>
    </lineage>
</organism>
<feature type="chain" id="PRO_5041206656" evidence="2">
    <location>
        <begin position="27"/>
        <end position="985"/>
    </location>
</feature>
<dbReference type="Proteomes" id="UP001174136">
    <property type="component" value="Unassembled WGS sequence"/>
</dbReference>
<keyword evidence="2" id="KW-0732">Signal</keyword>
<dbReference type="Pfam" id="PF03372">
    <property type="entry name" value="Exo_endo_phos"/>
    <property type="match status" value="1"/>
</dbReference>
<keyword evidence="4" id="KW-0548">Nucleotidyltransferase</keyword>
<dbReference type="PANTHER" id="PTHR47510">
    <property type="entry name" value="REVERSE TRANSCRIPTASE DOMAIN-CONTAINING PROTEIN"/>
    <property type="match status" value="1"/>
</dbReference>
<feature type="compositionally biased region" description="Basic and acidic residues" evidence="1">
    <location>
        <begin position="63"/>
        <end position="75"/>
    </location>
</feature>
<accession>A0AA47NQQ7</accession>
<dbReference type="PROSITE" id="PS50878">
    <property type="entry name" value="RT_POL"/>
    <property type="match status" value="1"/>
</dbReference>
<evidence type="ECO:0000256" key="2">
    <source>
        <dbReference type="SAM" id="SignalP"/>
    </source>
</evidence>
<dbReference type="InterPro" id="IPR005135">
    <property type="entry name" value="Endo/exonuclease/phosphatase"/>
</dbReference>
<proteinExistence type="predicted"/>
<feature type="region of interest" description="Disordered" evidence="1">
    <location>
        <begin position="63"/>
        <end position="92"/>
    </location>
</feature>
<feature type="domain" description="Reverse transcriptase" evidence="3">
    <location>
        <begin position="569"/>
        <end position="838"/>
    </location>
</feature>
<dbReference type="AlphaFoldDB" id="A0AA47NQQ7"/>
<keyword evidence="4" id="KW-0808">Transferase</keyword>
<keyword evidence="5" id="KW-1185">Reference proteome</keyword>
<dbReference type="Pfam" id="PF00078">
    <property type="entry name" value="RVT_1"/>
    <property type="match status" value="1"/>
</dbReference>
<dbReference type="SUPFAM" id="SSF56672">
    <property type="entry name" value="DNA/RNA polymerases"/>
    <property type="match status" value="1"/>
</dbReference>
<protein>
    <submittedName>
        <fullName evidence="4">RNA-directed DNA polymerase from transposon BS</fullName>
    </submittedName>
</protein>
<dbReference type="SUPFAM" id="SSF56219">
    <property type="entry name" value="DNase I-like"/>
    <property type="match status" value="1"/>
</dbReference>
<gene>
    <name evidence="4" type="primary">RTase_34</name>
    <name evidence="4" type="ORF">N1851_029591</name>
</gene>
<dbReference type="GO" id="GO:0003964">
    <property type="term" value="F:RNA-directed DNA polymerase activity"/>
    <property type="evidence" value="ECO:0007669"/>
    <property type="project" value="UniProtKB-KW"/>
</dbReference>
<feature type="compositionally biased region" description="Basic residues" evidence="1">
    <location>
        <begin position="76"/>
        <end position="92"/>
    </location>
</feature>
<dbReference type="InterPro" id="IPR015095">
    <property type="entry name" value="AlkB_hom8_N"/>
</dbReference>
<dbReference type="GO" id="GO:0008168">
    <property type="term" value="F:methyltransferase activity"/>
    <property type="evidence" value="ECO:0007669"/>
    <property type="project" value="InterPro"/>
</dbReference>
<dbReference type="CDD" id="cd01650">
    <property type="entry name" value="RT_nLTR_like"/>
    <property type="match status" value="1"/>
</dbReference>
<evidence type="ECO:0000313" key="5">
    <source>
        <dbReference type="Proteomes" id="UP001174136"/>
    </source>
</evidence>
<dbReference type="InterPro" id="IPR043502">
    <property type="entry name" value="DNA/RNA_pol_sf"/>
</dbReference>
<dbReference type="InterPro" id="IPR000477">
    <property type="entry name" value="RT_dom"/>
</dbReference>
<feature type="signal peptide" evidence="2">
    <location>
        <begin position="1"/>
        <end position="26"/>
    </location>
</feature>
<reference evidence="4" key="1">
    <citation type="journal article" date="2023" name="Front. Mar. Sci.">
        <title>A new Merluccius polli reference genome to investigate the effects of global change in West African waters.</title>
        <authorList>
            <person name="Mateo J.L."/>
            <person name="Blanco-Fernandez C."/>
            <person name="Garcia-Vazquez E."/>
            <person name="Machado-Schiaffino G."/>
        </authorList>
    </citation>
    <scope>NUCLEOTIDE SEQUENCE</scope>
    <source>
        <strain evidence="4">C29</strain>
        <tissue evidence="4">Fin</tissue>
    </source>
</reference>